<accession>A0A6J4U792</accession>
<proteinExistence type="predicted"/>
<feature type="non-terminal residue" evidence="2">
    <location>
        <position position="1"/>
    </location>
</feature>
<protein>
    <submittedName>
        <fullName evidence="2">Uncharacterized protein</fullName>
    </submittedName>
</protein>
<name>A0A6J4U792_9SPHN</name>
<organism evidence="2">
    <name type="scientific">uncultured Sphingosinicella sp</name>
    <dbReference type="NCBI Taxonomy" id="478748"/>
    <lineage>
        <taxon>Bacteria</taxon>
        <taxon>Pseudomonadati</taxon>
        <taxon>Pseudomonadota</taxon>
        <taxon>Alphaproteobacteria</taxon>
        <taxon>Sphingomonadales</taxon>
        <taxon>Sphingosinicellaceae</taxon>
        <taxon>Sphingosinicella</taxon>
        <taxon>environmental samples</taxon>
    </lineage>
</organism>
<reference evidence="2" key="1">
    <citation type="submission" date="2020-02" db="EMBL/GenBank/DDBJ databases">
        <authorList>
            <person name="Meier V. D."/>
        </authorList>
    </citation>
    <scope>NUCLEOTIDE SEQUENCE</scope>
    <source>
        <strain evidence="2">AVDCRST_MAG23</strain>
    </source>
</reference>
<sequence>GLQLLLSSPAGVADACRHRRLRRSAAVPPMAGRRLYAPHQPRQDATRKTRSGV</sequence>
<feature type="region of interest" description="Disordered" evidence="1">
    <location>
        <begin position="23"/>
        <end position="53"/>
    </location>
</feature>
<evidence type="ECO:0000256" key="1">
    <source>
        <dbReference type="SAM" id="MobiDB-lite"/>
    </source>
</evidence>
<dbReference type="AlphaFoldDB" id="A0A6J4U792"/>
<evidence type="ECO:0000313" key="2">
    <source>
        <dbReference type="EMBL" id="CAA9542748.1"/>
    </source>
</evidence>
<feature type="non-terminal residue" evidence="2">
    <location>
        <position position="53"/>
    </location>
</feature>
<dbReference type="EMBL" id="CADCWD010000075">
    <property type="protein sequence ID" value="CAA9542748.1"/>
    <property type="molecule type" value="Genomic_DNA"/>
</dbReference>
<gene>
    <name evidence="2" type="ORF">AVDCRST_MAG23-2230</name>
</gene>